<proteinExistence type="predicted"/>
<organism evidence="1">
    <name type="scientific">Salmonella enterica subsp. enterica serovar Kisarawe</name>
    <dbReference type="NCBI Taxonomy" id="2517242"/>
    <lineage>
        <taxon>Bacteria</taxon>
        <taxon>Pseudomonadati</taxon>
        <taxon>Pseudomonadota</taxon>
        <taxon>Gammaproteobacteria</taxon>
        <taxon>Enterobacterales</taxon>
        <taxon>Enterobacteriaceae</taxon>
        <taxon>Salmonella</taxon>
    </lineage>
</organism>
<evidence type="ECO:0000313" key="1">
    <source>
        <dbReference type="EMBL" id="ECB1989341.1"/>
    </source>
</evidence>
<reference evidence="1" key="1">
    <citation type="submission" date="2019-01" db="EMBL/GenBank/DDBJ databases">
        <authorList>
            <person name="Ashton P.M."/>
            <person name="Dallman T."/>
            <person name="Nair S."/>
            <person name="De Pinna E."/>
            <person name="Peters T."/>
            <person name="Grant K."/>
        </authorList>
    </citation>
    <scope>NUCLEOTIDE SEQUENCE</scope>
    <source>
        <strain evidence="1">508285</strain>
    </source>
</reference>
<protein>
    <submittedName>
        <fullName evidence="1">Transposase</fullName>
    </submittedName>
</protein>
<dbReference type="AlphaFoldDB" id="A0A5X8YSU5"/>
<name>A0A5X8YSU5_SALET</name>
<gene>
    <name evidence="1" type="ORF">EVG56_23640</name>
</gene>
<sequence>MARSAKPRKRKSGSATPVFPVIWLKPHDDEETGEGAPVLRFDEFDDAVIYCADLNIPFFVDDNDTNGDDSNLLI</sequence>
<dbReference type="EMBL" id="AAHWUP010000061">
    <property type="protein sequence ID" value="ECB1989341.1"/>
    <property type="molecule type" value="Genomic_DNA"/>
</dbReference>
<accession>A0A5X8YSU5</accession>
<comment type="caution">
    <text evidence="1">The sequence shown here is derived from an EMBL/GenBank/DDBJ whole genome shotgun (WGS) entry which is preliminary data.</text>
</comment>